<comment type="caution">
    <text evidence="11">The sequence shown here is derived from an EMBL/GenBank/DDBJ whole genome shotgun (WGS) entry which is preliminary data.</text>
</comment>
<dbReference type="PROSITE" id="PS50893">
    <property type="entry name" value="ABC_TRANSPORTER_2"/>
    <property type="match status" value="1"/>
</dbReference>
<dbReference type="InterPro" id="IPR017871">
    <property type="entry name" value="ABC_transporter-like_CS"/>
</dbReference>
<dbReference type="PROSITE" id="PS50929">
    <property type="entry name" value="ABC_TM1F"/>
    <property type="match status" value="1"/>
</dbReference>
<feature type="domain" description="ABC transmembrane type-1" evidence="10">
    <location>
        <begin position="76"/>
        <end position="360"/>
    </location>
</feature>
<dbReference type="EMBL" id="QFZU02000006">
    <property type="protein sequence ID" value="RGA06778.1"/>
    <property type="molecule type" value="Genomic_DNA"/>
</dbReference>
<feature type="region of interest" description="Disordered" evidence="7">
    <location>
        <begin position="1"/>
        <end position="53"/>
    </location>
</feature>
<evidence type="ECO:0000256" key="7">
    <source>
        <dbReference type="SAM" id="MobiDB-lite"/>
    </source>
</evidence>
<evidence type="ECO:0000256" key="2">
    <source>
        <dbReference type="ARBA" id="ARBA00022692"/>
    </source>
</evidence>
<dbReference type="InterPro" id="IPR003439">
    <property type="entry name" value="ABC_transporter-like_ATP-bd"/>
</dbReference>
<evidence type="ECO:0000259" key="10">
    <source>
        <dbReference type="PROSITE" id="PS50929"/>
    </source>
</evidence>
<dbReference type="SUPFAM" id="SSF90123">
    <property type="entry name" value="ABC transporter transmembrane region"/>
    <property type="match status" value="1"/>
</dbReference>
<dbReference type="InterPro" id="IPR027417">
    <property type="entry name" value="P-loop_NTPase"/>
</dbReference>
<proteinExistence type="predicted"/>
<comment type="subcellular location">
    <subcellularLocation>
        <location evidence="1">Cell membrane</location>
        <topology evidence="1">Multi-pass membrane protein</topology>
    </subcellularLocation>
</comment>
<dbReference type="PANTHER" id="PTHR43394">
    <property type="entry name" value="ATP-DEPENDENT PERMEASE MDL1, MITOCHONDRIAL"/>
    <property type="match status" value="1"/>
</dbReference>
<evidence type="ECO:0000256" key="1">
    <source>
        <dbReference type="ARBA" id="ARBA00004651"/>
    </source>
</evidence>
<dbReference type="Pfam" id="PF00664">
    <property type="entry name" value="ABC_membrane"/>
    <property type="match status" value="1"/>
</dbReference>
<dbReference type="Gene3D" id="3.40.50.300">
    <property type="entry name" value="P-loop containing nucleotide triphosphate hydrolases"/>
    <property type="match status" value="1"/>
</dbReference>
<evidence type="ECO:0000256" key="5">
    <source>
        <dbReference type="ARBA" id="ARBA00022989"/>
    </source>
</evidence>
<keyword evidence="2 8" id="KW-0812">Transmembrane</keyword>
<keyword evidence="5 8" id="KW-1133">Transmembrane helix</keyword>
<evidence type="ECO:0000256" key="8">
    <source>
        <dbReference type="SAM" id="Phobius"/>
    </source>
</evidence>
<feature type="transmembrane region" description="Helical" evidence="8">
    <location>
        <begin position="117"/>
        <end position="135"/>
    </location>
</feature>
<evidence type="ECO:0000259" key="9">
    <source>
        <dbReference type="PROSITE" id="PS50893"/>
    </source>
</evidence>
<dbReference type="Gene3D" id="1.20.1560.10">
    <property type="entry name" value="ABC transporter type 1, transmembrane domain"/>
    <property type="match status" value="1"/>
</dbReference>
<feature type="transmembrane region" description="Helical" evidence="8">
    <location>
        <begin position="194"/>
        <end position="213"/>
    </location>
</feature>
<dbReference type="PANTHER" id="PTHR43394:SF1">
    <property type="entry name" value="ATP-BINDING CASSETTE SUB-FAMILY B MEMBER 10, MITOCHONDRIAL"/>
    <property type="match status" value="1"/>
</dbReference>
<feature type="transmembrane region" description="Helical" evidence="8">
    <location>
        <begin position="325"/>
        <end position="345"/>
    </location>
</feature>
<feature type="transmembrane region" description="Helical" evidence="8">
    <location>
        <begin position="297"/>
        <end position="319"/>
    </location>
</feature>
<dbReference type="SUPFAM" id="SSF52540">
    <property type="entry name" value="P-loop containing nucleoside triphosphate hydrolases"/>
    <property type="match status" value="1"/>
</dbReference>
<dbReference type="Proteomes" id="UP000262538">
    <property type="component" value="Unassembled WGS sequence"/>
</dbReference>
<feature type="transmembrane region" description="Helical" evidence="8">
    <location>
        <begin position="219"/>
        <end position="235"/>
    </location>
</feature>
<keyword evidence="6 8" id="KW-0472">Membrane</keyword>
<dbReference type="InterPro" id="IPR036640">
    <property type="entry name" value="ABC1_TM_sf"/>
</dbReference>
<evidence type="ECO:0000313" key="13">
    <source>
        <dbReference type="Proteomes" id="UP000262538"/>
    </source>
</evidence>
<name>A0ABX9LTB8_9ACTN</name>
<accession>A0ABX9LTB8</accession>
<dbReference type="GO" id="GO:0005524">
    <property type="term" value="F:ATP binding"/>
    <property type="evidence" value="ECO:0007669"/>
    <property type="project" value="UniProtKB-KW"/>
</dbReference>
<dbReference type="Pfam" id="PF00005">
    <property type="entry name" value="ABC_tran"/>
    <property type="match status" value="1"/>
</dbReference>
<dbReference type="SMART" id="SM00382">
    <property type="entry name" value="AAA"/>
    <property type="match status" value="1"/>
</dbReference>
<dbReference type="InterPro" id="IPR039421">
    <property type="entry name" value="Type_1_exporter"/>
</dbReference>
<keyword evidence="3" id="KW-0547">Nucleotide-binding</keyword>
<gene>
    <name evidence="12" type="ORF">DI270_001345</name>
    <name evidence="11" type="ORF">DI270_001365</name>
</gene>
<organism evidence="11 13">
    <name type="scientific">Microbispora triticiradicis</name>
    <dbReference type="NCBI Taxonomy" id="2200763"/>
    <lineage>
        <taxon>Bacteria</taxon>
        <taxon>Bacillati</taxon>
        <taxon>Actinomycetota</taxon>
        <taxon>Actinomycetes</taxon>
        <taxon>Streptosporangiales</taxon>
        <taxon>Streptosporangiaceae</taxon>
        <taxon>Microbispora</taxon>
    </lineage>
</organism>
<evidence type="ECO:0000256" key="3">
    <source>
        <dbReference type="ARBA" id="ARBA00022741"/>
    </source>
</evidence>
<dbReference type="PROSITE" id="PS00211">
    <property type="entry name" value="ABC_TRANSPORTER_1"/>
    <property type="match status" value="1"/>
</dbReference>
<reference evidence="11 13" key="1">
    <citation type="submission" date="2018-08" db="EMBL/GenBank/DDBJ databases">
        <title>Microbispora. triticiradicis sp. nov., a novel actinomycete isolated from the root of wheat (Triticum aestivum L.)).</title>
        <authorList>
            <person name="Han C."/>
        </authorList>
    </citation>
    <scope>NUCLEOTIDE SEQUENCE [LARGE SCALE GENOMIC DNA]</scope>
    <source>
        <strain evidence="11 13">NEAU-HRDPA2-9</strain>
    </source>
</reference>
<feature type="transmembrane region" description="Helical" evidence="8">
    <location>
        <begin position="75"/>
        <end position="97"/>
    </location>
</feature>
<evidence type="ECO:0000256" key="6">
    <source>
        <dbReference type="ARBA" id="ARBA00023136"/>
    </source>
</evidence>
<keyword evidence="4 11" id="KW-0067">ATP-binding</keyword>
<protein>
    <submittedName>
        <fullName evidence="11">ABC transporter ATP-binding protein</fullName>
    </submittedName>
</protein>
<dbReference type="InterPro" id="IPR003593">
    <property type="entry name" value="AAA+_ATPase"/>
</dbReference>
<feature type="compositionally biased region" description="Low complexity" evidence="7">
    <location>
        <begin position="10"/>
        <end position="19"/>
    </location>
</feature>
<feature type="domain" description="ABC transporter" evidence="9">
    <location>
        <begin position="394"/>
        <end position="628"/>
    </location>
</feature>
<dbReference type="InterPro" id="IPR011527">
    <property type="entry name" value="ABC1_TM_dom"/>
</dbReference>
<keyword evidence="13" id="KW-1185">Reference proteome</keyword>
<evidence type="ECO:0000313" key="11">
    <source>
        <dbReference type="EMBL" id="RGA06778.1"/>
    </source>
</evidence>
<sequence length="636" mass="67454">MRSWRDESSTAHSEAFSEAFSEECDPVTAVTDTGKTGGKTGPENGEASALRSAERGAVETLRQGLRLSPEFRRGIAGTLALAVLATLGKVVVPVAVQQVIDRGLGQGAPDVPFIRDAVVLCAVAVALTAVCGYLMNVRLYRSTESGLATLRGKGFRHVHDLSVLTQNSERRGGLVSRVTGDVDQISAFMQWGGLMVIVSVGQLLVATVLMAVYSWQLTLLVWACFLPVMLALPRFQRLVARAYTRVRERAGDVLAAVSESVVGSGVIRAYGSEDRTAERIDRAVDGMRAAQTRAQKIVGFTFPTTELVASAAVALVVVAGVELGVAGSITAGRLIAFLFLITLFVSPLQTATEVLNEAQNAIAGWRRILGVLDTPADVADPENGATLPRGPITVRFEGVGFAYPGGPPVLHEVSAEIAPRTRVAVVGETGSGKTTFAKLLTRLMDPTSGRITVDGVDLREVGFASLRERIVMVPQDGFLFDSTLAGNIRFGRPSATDEEITRALTELGLADWLDGLPAGLDTPVGQRGESLSAGERQLVALARAYLADPDLLLLDEATSAVDPATEVRLARALDGVTRGRTAVSIAHRLSTAEAADEILVFEHGRIVQRGPHAVLAAQPGVYADLYASWTTATTVR</sequence>
<evidence type="ECO:0000313" key="12">
    <source>
        <dbReference type="EMBL" id="RGA06825.1"/>
    </source>
</evidence>
<dbReference type="EMBL" id="QFZU02000005">
    <property type="protein sequence ID" value="RGA06825.1"/>
    <property type="molecule type" value="Genomic_DNA"/>
</dbReference>
<evidence type="ECO:0000256" key="4">
    <source>
        <dbReference type="ARBA" id="ARBA00022840"/>
    </source>
</evidence>